<gene>
    <name evidence="2" type="ORF">JIG36_28670</name>
</gene>
<dbReference type="Gene3D" id="3.90.960.10">
    <property type="entry name" value="YbaK/aminoacyl-tRNA synthetase-associated domain"/>
    <property type="match status" value="1"/>
</dbReference>
<evidence type="ECO:0000313" key="2">
    <source>
        <dbReference type="EMBL" id="MBM2619535.1"/>
    </source>
</evidence>
<dbReference type="RefSeq" id="WP_203379519.1">
    <property type="nucleotide sequence ID" value="NZ_JAENHP010000010.1"/>
</dbReference>
<comment type="caution">
    <text evidence="2">The sequence shown here is derived from an EMBL/GenBank/DDBJ whole genome shotgun (WGS) entry which is preliminary data.</text>
</comment>
<organism evidence="2 3">
    <name type="scientific">Paractinoplanes ovalisporus</name>
    <dbReference type="NCBI Taxonomy" id="2810368"/>
    <lineage>
        <taxon>Bacteria</taxon>
        <taxon>Bacillati</taxon>
        <taxon>Actinomycetota</taxon>
        <taxon>Actinomycetes</taxon>
        <taxon>Micromonosporales</taxon>
        <taxon>Micromonosporaceae</taxon>
        <taxon>Paractinoplanes</taxon>
    </lineage>
</organism>
<dbReference type="EMBL" id="JAENHP010000010">
    <property type="protein sequence ID" value="MBM2619535.1"/>
    <property type="molecule type" value="Genomic_DNA"/>
</dbReference>
<feature type="domain" description="YbaK/aminoacyl-tRNA synthetase-associated" evidence="1">
    <location>
        <begin position="32"/>
        <end position="152"/>
    </location>
</feature>
<evidence type="ECO:0000259" key="1">
    <source>
        <dbReference type="Pfam" id="PF04073"/>
    </source>
</evidence>
<dbReference type="PANTHER" id="PTHR30411:SF9">
    <property type="entry name" value="MULTIFUNCTIONAL SER_THR-TRNA DEACYLASE PROXP-Y"/>
    <property type="match status" value="1"/>
</dbReference>
<reference evidence="2 3" key="1">
    <citation type="submission" date="2021-01" db="EMBL/GenBank/DDBJ databases">
        <title>Actinoplanes sp. nov. LDG1-06 isolated from lichen.</title>
        <authorList>
            <person name="Saeng-In P."/>
            <person name="Phongsopitanun W."/>
            <person name="Kanchanasin P."/>
            <person name="Yuki M."/>
            <person name="Kudo T."/>
            <person name="Ohkuma M."/>
            <person name="Tanasupawat S."/>
        </authorList>
    </citation>
    <scope>NUCLEOTIDE SEQUENCE [LARGE SCALE GENOMIC DNA]</scope>
    <source>
        <strain evidence="2 3">LDG1-06</strain>
    </source>
</reference>
<sequence length="168" mass="18563">MSIDRPDMVPPVHARLFEMLNRHRAEYRMISHSPGATTEEASRFRGHDPAAAAKSIILCVRKTRKESRYVLAVVPGDRRVDFRRVRSLFSAIDVSFAPLPVAERLAGSPSGTFMPFVFSPELDIVVDAGLAHHDEIFFNVGLADRSISMKASAYLSLSAPRIAEIAAD</sequence>
<name>A0ABS2AID2_9ACTN</name>
<dbReference type="InterPro" id="IPR007214">
    <property type="entry name" value="YbaK/aa-tRNA-synth-assoc-dom"/>
</dbReference>
<dbReference type="Pfam" id="PF04073">
    <property type="entry name" value="tRNA_edit"/>
    <property type="match status" value="1"/>
</dbReference>
<evidence type="ECO:0000313" key="3">
    <source>
        <dbReference type="Proteomes" id="UP000632138"/>
    </source>
</evidence>
<proteinExistence type="predicted"/>
<accession>A0ABS2AID2</accession>
<dbReference type="PANTHER" id="PTHR30411">
    <property type="entry name" value="CYTOPLASMIC PROTEIN"/>
    <property type="match status" value="1"/>
</dbReference>
<dbReference type="Proteomes" id="UP000632138">
    <property type="component" value="Unassembled WGS sequence"/>
</dbReference>
<dbReference type="InterPro" id="IPR036754">
    <property type="entry name" value="YbaK/aa-tRNA-synt-asso_dom_sf"/>
</dbReference>
<keyword evidence="3" id="KW-1185">Reference proteome</keyword>
<dbReference type="SUPFAM" id="SSF55826">
    <property type="entry name" value="YbaK/ProRS associated domain"/>
    <property type="match status" value="1"/>
</dbReference>
<protein>
    <submittedName>
        <fullName evidence="2">YbaK/prolyl-tRNA synthetase associated domain-containing protein</fullName>
    </submittedName>
</protein>